<keyword evidence="4" id="KW-0805">Transcription regulation</keyword>
<dbReference type="PANTHER" id="PTHR31845">
    <property type="entry name" value="FINGER DOMAIN PROTEIN, PUTATIVE-RELATED"/>
    <property type="match status" value="1"/>
</dbReference>
<dbReference type="InterPro" id="IPR007219">
    <property type="entry name" value="XnlR_reg_dom"/>
</dbReference>
<feature type="compositionally biased region" description="Low complexity" evidence="8">
    <location>
        <begin position="54"/>
        <end position="70"/>
    </location>
</feature>
<dbReference type="PROSITE" id="PS50048">
    <property type="entry name" value="ZN2_CY6_FUNGAL_2"/>
    <property type="match status" value="1"/>
</dbReference>
<dbReference type="InterPro" id="IPR001138">
    <property type="entry name" value="Zn2Cys6_DnaBD"/>
</dbReference>
<evidence type="ECO:0000256" key="2">
    <source>
        <dbReference type="ARBA" id="ARBA00022723"/>
    </source>
</evidence>
<reference evidence="11" key="1">
    <citation type="journal article" date="2017" name="Genome Biol.">
        <title>Comparative genomics reveals high biological diversity and specific adaptations in the industrially and medically important fungal genus Aspergillus.</title>
        <authorList>
            <person name="de Vries R.P."/>
            <person name="Riley R."/>
            <person name="Wiebenga A."/>
            <person name="Aguilar-Osorio G."/>
            <person name="Amillis S."/>
            <person name="Uchima C.A."/>
            <person name="Anderluh G."/>
            <person name="Asadollahi M."/>
            <person name="Askin M."/>
            <person name="Barry K."/>
            <person name="Battaglia E."/>
            <person name="Bayram O."/>
            <person name="Benocci T."/>
            <person name="Braus-Stromeyer S.A."/>
            <person name="Caldana C."/>
            <person name="Canovas D."/>
            <person name="Cerqueira G.C."/>
            <person name="Chen F."/>
            <person name="Chen W."/>
            <person name="Choi C."/>
            <person name="Clum A."/>
            <person name="Dos Santos R.A."/>
            <person name="Damasio A.R."/>
            <person name="Diallinas G."/>
            <person name="Emri T."/>
            <person name="Fekete E."/>
            <person name="Flipphi M."/>
            <person name="Freyberg S."/>
            <person name="Gallo A."/>
            <person name="Gournas C."/>
            <person name="Habgood R."/>
            <person name="Hainaut M."/>
            <person name="Harispe M.L."/>
            <person name="Henrissat B."/>
            <person name="Hilden K.S."/>
            <person name="Hope R."/>
            <person name="Hossain A."/>
            <person name="Karabika E."/>
            <person name="Karaffa L."/>
            <person name="Karanyi Z."/>
            <person name="Krasevec N."/>
            <person name="Kuo A."/>
            <person name="Kusch H."/>
            <person name="LaButti K."/>
            <person name="Lagendijk E.L."/>
            <person name="Lapidus A."/>
            <person name="Levasseur A."/>
            <person name="Lindquist E."/>
            <person name="Lipzen A."/>
            <person name="Logrieco A.F."/>
            <person name="MacCabe A."/>
            <person name="Maekelae M.R."/>
            <person name="Malavazi I."/>
            <person name="Melin P."/>
            <person name="Meyer V."/>
            <person name="Mielnichuk N."/>
            <person name="Miskei M."/>
            <person name="Molnar A.P."/>
            <person name="Mule G."/>
            <person name="Ngan C.Y."/>
            <person name="Orejas M."/>
            <person name="Orosz E."/>
            <person name="Ouedraogo J.P."/>
            <person name="Overkamp K.M."/>
            <person name="Park H.-S."/>
            <person name="Perrone G."/>
            <person name="Piumi F."/>
            <person name="Punt P.J."/>
            <person name="Ram A.F."/>
            <person name="Ramon A."/>
            <person name="Rauscher S."/>
            <person name="Record E."/>
            <person name="Riano-Pachon D.M."/>
            <person name="Robert V."/>
            <person name="Roehrig J."/>
            <person name="Ruller R."/>
            <person name="Salamov A."/>
            <person name="Salih N.S."/>
            <person name="Samson R.A."/>
            <person name="Sandor E."/>
            <person name="Sanguinetti M."/>
            <person name="Schuetze T."/>
            <person name="Sepcic K."/>
            <person name="Shelest E."/>
            <person name="Sherlock G."/>
            <person name="Sophianopoulou V."/>
            <person name="Squina F.M."/>
            <person name="Sun H."/>
            <person name="Susca A."/>
            <person name="Todd R.B."/>
            <person name="Tsang A."/>
            <person name="Unkles S.E."/>
            <person name="van de Wiele N."/>
            <person name="van Rossen-Uffink D."/>
            <person name="Oliveira J.V."/>
            <person name="Vesth T.C."/>
            <person name="Visser J."/>
            <person name="Yu J.-H."/>
            <person name="Zhou M."/>
            <person name="Andersen M.R."/>
            <person name="Archer D.B."/>
            <person name="Baker S.E."/>
            <person name="Benoit I."/>
            <person name="Brakhage A.A."/>
            <person name="Braus G.H."/>
            <person name="Fischer R."/>
            <person name="Frisvad J.C."/>
            <person name="Goldman G.H."/>
            <person name="Houbraken J."/>
            <person name="Oakley B."/>
            <person name="Pocsi I."/>
            <person name="Scazzocchio C."/>
            <person name="Seiboth B."/>
            <person name="vanKuyk P.A."/>
            <person name="Wortman J."/>
            <person name="Dyer P.S."/>
            <person name="Grigoriev I.V."/>
        </authorList>
    </citation>
    <scope>NUCLEOTIDE SEQUENCE [LARGE SCALE GENOMIC DNA]</scope>
    <source>
        <strain evidence="11">CBS 583.65</strain>
    </source>
</reference>
<name>A0A1L9Q0A7_ASPVE</name>
<evidence type="ECO:0000313" key="11">
    <source>
        <dbReference type="Proteomes" id="UP000184073"/>
    </source>
</evidence>
<dbReference type="Pfam" id="PF00172">
    <property type="entry name" value="Zn_clus"/>
    <property type="match status" value="1"/>
</dbReference>
<dbReference type="SMART" id="SM00066">
    <property type="entry name" value="GAL4"/>
    <property type="match status" value="1"/>
</dbReference>
<dbReference type="GeneID" id="63724868"/>
<accession>A0A1L9Q0A7</accession>
<evidence type="ECO:0000256" key="4">
    <source>
        <dbReference type="ARBA" id="ARBA00023015"/>
    </source>
</evidence>
<keyword evidence="11" id="KW-1185">Reference proteome</keyword>
<dbReference type="VEuPathDB" id="FungiDB:ASPVEDRAFT_201809"/>
<comment type="subcellular location">
    <subcellularLocation>
        <location evidence="1">Nucleus</location>
    </subcellularLocation>
</comment>
<keyword evidence="2" id="KW-0479">Metal-binding</keyword>
<evidence type="ECO:0000256" key="7">
    <source>
        <dbReference type="ARBA" id="ARBA00023242"/>
    </source>
</evidence>
<keyword evidence="5" id="KW-0238">DNA-binding</keyword>
<evidence type="ECO:0000259" key="9">
    <source>
        <dbReference type="PROSITE" id="PS50048"/>
    </source>
</evidence>
<evidence type="ECO:0000256" key="8">
    <source>
        <dbReference type="SAM" id="MobiDB-lite"/>
    </source>
</evidence>
<organism evidence="10 11">
    <name type="scientific">Aspergillus versicolor CBS 583.65</name>
    <dbReference type="NCBI Taxonomy" id="1036611"/>
    <lineage>
        <taxon>Eukaryota</taxon>
        <taxon>Fungi</taxon>
        <taxon>Dikarya</taxon>
        <taxon>Ascomycota</taxon>
        <taxon>Pezizomycotina</taxon>
        <taxon>Eurotiomycetes</taxon>
        <taxon>Eurotiomycetidae</taxon>
        <taxon>Eurotiales</taxon>
        <taxon>Aspergillaceae</taxon>
        <taxon>Aspergillus</taxon>
        <taxon>Aspergillus subgen. Nidulantes</taxon>
    </lineage>
</organism>
<dbReference type="OrthoDB" id="5424793at2759"/>
<dbReference type="GO" id="GO:0000981">
    <property type="term" value="F:DNA-binding transcription factor activity, RNA polymerase II-specific"/>
    <property type="evidence" value="ECO:0007669"/>
    <property type="project" value="InterPro"/>
</dbReference>
<dbReference type="PROSITE" id="PS00463">
    <property type="entry name" value="ZN2_CY6_FUNGAL_1"/>
    <property type="match status" value="1"/>
</dbReference>
<dbReference type="STRING" id="1036611.A0A1L9Q0A7"/>
<protein>
    <recommendedName>
        <fullName evidence="9">Zn(2)-C6 fungal-type domain-containing protein</fullName>
    </recommendedName>
</protein>
<dbReference type="SUPFAM" id="SSF57701">
    <property type="entry name" value="Zn2/Cys6 DNA-binding domain"/>
    <property type="match status" value="1"/>
</dbReference>
<evidence type="ECO:0000256" key="5">
    <source>
        <dbReference type="ARBA" id="ARBA00023125"/>
    </source>
</evidence>
<dbReference type="AlphaFoldDB" id="A0A1L9Q0A7"/>
<dbReference type="CDD" id="cd12148">
    <property type="entry name" value="fungal_TF_MHR"/>
    <property type="match status" value="1"/>
</dbReference>
<evidence type="ECO:0000256" key="6">
    <source>
        <dbReference type="ARBA" id="ARBA00023163"/>
    </source>
</evidence>
<evidence type="ECO:0000313" key="10">
    <source>
        <dbReference type="EMBL" id="OJJ07175.1"/>
    </source>
</evidence>
<feature type="domain" description="Zn(2)-C6 fungal-type" evidence="9">
    <location>
        <begin position="18"/>
        <end position="50"/>
    </location>
</feature>
<dbReference type="RefSeq" id="XP_040672937.1">
    <property type="nucleotide sequence ID" value="XM_040809357.1"/>
</dbReference>
<dbReference type="CDD" id="cd00067">
    <property type="entry name" value="GAL4"/>
    <property type="match status" value="1"/>
</dbReference>
<dbReference type="GO" id="GO:0005634">
    <property type="term" value="C:nucleus"/>
    <property type="evidence" value="ECO:0007669"/>
    <property type="project" value="UniProtKB-SubCell"/>
</dbReference>
<keyword evidence="7" id="KW-0539">Nucleus</keyword>
<dbReference type="GO" id="GO:0008270">
    <property type="term" value="F:zinc ion binding"/>
    <property type="evidence" value="ECO:0007669"/>
    <property type="project" value="InterPro"/>
</dbReference>
<evidence type="ECO:0000256" key="3">
    <source>
        <dbReference type="ARBA" id="ARBA00022833"/>
    </source>
</evidence>
<dbReference type="InterPro" id="IPR051089">
    <property type="entry name" value="prtT"/>
</dbReference>
<proteinExistence type="predicted"/>
<dbReference type="PANTHER" id="PTHR31845:SF10">
    <property type="entry name" value="ZN(II)2CYS6 TRANSCRIPTION FACTOR (EUROFUNG)"/>
    <property type="match status" value="1"/>
</dbReference>
<sequence>MDARTSPSTRRQTGALAACEKCRILKVKCVRHEEGRPCLKCAKAQVQCIIPQPRQRTRQGQRSQPQSQTPAGWIAHEPLPDLDLDLTGILDTEGRLDTVSTHSTNIDNAWIINLGLSDVVLQHLLDIFRSMDCYFPFVIIPASWTPASMAQDRPFLLLAAVTSAASRYHYLQQALIDELKEVLSRRVIMAGEKDLDLLQGLLVHLAWFHFCLDPRSQQTFQYSQMVVGMLFDLGLDQDTLNMTQQPQPGELHAREARRAYLGCFYISSVIAIATGKPNSLPFSEHVLPCATMLQGEQEFVTDTLLYPVIKLQQFIQEEWWTALTTVLRQYALLRNGYHAVKVLIYEMGIVYRYGQRPILPGTGKSTSLQSSQVTLNLTKCVIAAKEYLDLFIAIPTEEYSKLPLATWYQAILSTMVLYRLCIGISEFPDWNGDIAQETVNLEQYLDALNSRLQSVEGKPAAESQCPPANYLFTMFPEILESVKTSYHSAKRGHSHGSNGNDPHRSLVGHPTKGMPSSARGPYRCPGMRNLRRDFLTDSMEQSVRQGYIAAELEKIENEKLWSDVLVADALANLNPSTETIHSSEWTTEQTPYSGKTCVDTLFPASSYRCGSTVNSPSASLGS</sequence>
<dbReference type="Gene3D" id="4.10.240.10">
    <property type="entry name" value="Zn(2)-C6 fungal-type DNA-binding domain"/>
    <property type="match status" value="1"/>
</dbReference>
<gene>
    <name evidence="10" type="ORF">ASPVEDRAFT_201809</name>
</gene>
<evidence type="ECO:0000256" key="1">
    <source>
        <dbReference type="ARBA" id="ARBA00004123"/>
    </source>
</evidence>
<feature type="region of interest" description="Disordered" evidence="8">
    <location>
        <begin position="489"/>
        <end position="523"/>
    </location>
</feature>
<keyword evidence="6" id="KW-0804">Transcription</keyword>
<dbReference type="EMBL" id="KV878136">
    <property type="protein sequence ID" value="OJJ07175.1"/>
    <property type="molecule type" value="Genomic_DNA"/>
</dbReference>
<keyword evidence="3" id="KW-0862">Zinc</keyword>
<dbReference type="GO" id="GO:0000976">
    <property type="term" value="F:transcription cis-regulatory region binding"/>
    <property type="evidence" value="ECO:0007669"/>
    <property type="project" value="TreeGrafter"/>
</dbReference>
<feature type="region of interest" description="Disordered" evidence="8">
    <location>
        <begin position="54"/>
        <end position="74"/>
    </location>
</feature>
<dbReference type="Proteomes" id="UP000184073">
    <property type="component" value="Unassembled WGS sequence"/>
</dbReference>
<dbReference type="InterPro" id="IPR036864">
    <property type="entry name" value="Zn2-C6_fun-type_DNA-bd_sf"/>
</dbReference>
<dbReference type="Pfam" id="PF04082">
    <property type="entry name" value="Fungal_trans"/>
    <property type="match status" value="1"/>
</dbReference>
<dbReference type="GO" id="GO:0006351">
    <property type="term" value="P:DNA-templated transcription"/>
    <property type="evidence" value="ECO:0007669"/>
    <property type="project" value="InterPro"/>
</dbReference>